<sequence length="136" mass="15425">MERDFTWSTVKALNHSDEPVLRDMKLSIPLAILQKIETRRSELIHEAVGVCQPWFNKFCAAFECVQDAKQSFEGGSMVLGALTRPMNNMGILSPQTSTPYAGLSLARLQRSVNLMKTPVWHIPLERRSYGPEYQKS</sequence>
<dbReference type="Proteomes" id="UP001199106">
    <property type="component" value="Unassembled WGS sequence"/>
</dbReference>
<evidence type="ECO:0000313" key="2">
    <source>
        <dbReference type="Proteomes" id="UP001199106"/>
    </source>
</evidence>
<dbReference type="AlphaFoldDB" id="A0AAD4FH83"/>
<proteinExistence type="predicted"/>
<gene>
    <name evidence="1" type="ORF">G6011_08612</name>
</gene>
<evidence type="ECO:0000313" key="1">
    <source>
        <dbReference type="EMBL" id="KAG9190524.1"/>
    </source>
</evidence>
<dbReference type="EMBL" id="JAANER010000004">
    <property type="protein sequence ID" value="KAG9190524.1"/>
    <property type="molecule type" value="Genomic_DNA"/>
</dbReference>
<reference evidence="1" key="1">
    <citation type="submission" date="2021-07" db="EMBL/GenBank/DDBJ databases">
        <title>Genome Resource of American Ginseng Black Spot Pathogen Alternaria panax.</title>
        <authorList>
            <person name="Qiu C."/>
            <person name="Wang W."/>
            <person name="Liu Z."/>
        </authorList>
    </citation>
    <scope>NUCLEOTIDE SEQUENCE</scope>
    <source>
        <strain evidence="1">BNCC115425</strain>
    </source>
</reference>
<comment type="caution">
    <text evidence="1">The sequence shown here is derived from an EMBL/GenBank/DDBJ whole genome shotgun (WGS) entry which is preliminary data.</text>
</comment>
<accession>A0AAD4FH83</accession>
<protein>
    <submittedName>
        <fullName evidence="1">Uncharacterized protein</fullName>
    </submittedName>
</protein>
<organism evidence="1 2">
    <name type="scientific">Alternaria panax</name>
    <dbReference type="NCBI Taxonomy" id="48097"/>
    <lineage>
        <taxon>Eukaryota</taxon>
        <taxon>Fungi</taxon>
        <taxon>Dikarya</taxon>
        <taxon>Ascomycota</taxon>
        <taxon>Pezizomycotina</taxon>
        <taxon>Dothideomycetes</taxon>
        <taxon>Pleosporomycetidae</taxon>
        <taxon>Pleosporales</taxon>
        <taxon>Pleosporineae</taxon>
        <taxon>Pleosporaceae</taxon>
        <taxon>Alternaria</taxon>
        <taxon>Alternaria sect. Panax</taxon>
    </lineage>
</organism>
<keyword evidence="2" id="KW-1185">Reference proteome</keyword>
<name>A0AAD4FH83_9PLEO</name>